<dbReference type="Pfam" id="PF14542">
    <property type="entry name" value="Acetyltransf_CG"/>
    <property type="match status" value="1"/>
</dbReference>
<keyword evidence="3" id="KW-1185">Reference proteome</keyword>
<gene>
    <name evidence="2" type="ORF">KW502_06745</name>
</gene>
<sequence>MEDFEIKNNDFLRQFEATIHDDLITLEYSEQERKIFLSKFKISDHLKEQGYQEKFFTKIFDYLEEKGKIKIVPTSKEVKKFFRANKFKYSDLLPVGMSI</sequence>
<dbReference type="Proteomes" id="UP000719267">
    <property type="component" value="Unassembled WGS sequence"/>
</dbReference>
<dbReference type="RefSeq" id="WP_219039774.1">
    <property type="nucleotide sequence ID" value="NZ_JAHWDF010000005.1"/>
</dbReference>
<evidence type="ECO:0000259" key="1">
    <source>
        <dbReference type="PROSITE" id="PS51729"/>
    </source>
</evidence>
<dbReference type="PROSITE" id="PS51729">
    <property type="entry name" value="GNAT_YJDJ"/>
    <property type="match status" value="1"/>
</dbReference>
<proteinExistence type="predicted"/>
<accession>A0ABS6W0Y6</accession>
<evidence type="ECO:0000313" key="2">
    <source>
        <dbReference type="EMBL" id="MBW2961492.1"/>
    </source>
</evidence>
<reference evidence="2 3" key="1">
    <citation type="submission" date="2021-07" db="EMBL/GenBank/DDBJ databases">
        <title>Mesonia aestuariivivens sp. nov., isolated from a tidal flat.</title>
        <authorList>
            <person name="Kim Y.-O."/>
            <person name="Yoon J.-H."/>
        </authorList>
    </citation>
    <scope>NUCLEOTIDE SEQUENCE [LARGE SCALE GENOMIC DNA]</scope>
    <source>
        <strain evidence="2 3">JHPTF-M18</strain>
    </source>
</reference>
<comment type="caution">
    <text evidence="2">The sequence shown here is derived from an EMBL/GenBank/DDBJ whole genome shotgun (WGS) entry which is preliminary data.</text>
</comment>
<feature type="domain" description="N-acetyltransferase" evidence="1">
    <location>
        <begin position="7"/>
        <end position="94"/>
    </location>
</feature>
<dbReference type="EMBL" id="JAHWDF010000005">
    <property type="protein sequence ID" value="MBW2961492.1"/>
    <property type="molecule type" value="Genomic_DNA"/>
</dbReference>
<dbReference type="InterPro" id="IPR031165">
    <property type="entry name" value="GNAT_YJDJ"/>
</dbReference>
<name>A0ABS6W0Y6_9FLAO</name>
<organism evidence="2 3">
    <name type="scientific">Mesonia aestuariivivens</name>
    <dbReference type="NCBI Taxonomy" id="2796128"/>
    <lineage>
        <taxon>Bacteria</taxon>
        <taxon>Pseudomonadati</taxon>
        <taxon>Bacteroidota</taxon>
        <taxon>Flavobacteriia</taxon>
        <taxon>Flavobacteriales</taxon>
        <taxon>Flavobacteriaceae</taxon>
        <taxon>Mesonia</taxon>
    </lineage>
</organism>
<protein>
    <submittedName>
        <fullName evidence="2">N-acetyltransferase</fullName>
    </submittedName>
</protein>
<evidence type="ECO:0000313" key="3">
    <source>
        <dbReference type="Proteomes" id="UP000719267"/>
    </source>
</evidence>